<keyword evidence="2" id="KW-0547">Nucleotide-binding</keyword>
<accession>A0AAW1WQC0</accession>
<keyword evidence="3" id="KW-0611">Plant defense</keyword>
<dbReference type="Gene3D" id="1.10.8.430">
    <property type="entry name" value="Helical domain of apoptotic protease-activating factors"/>
    <property type="match status" value="1"/>
</dbReference>
<dbReference type="FunFam" id="1.10.10.10:FF:000322">
    <property type="entry name" value="Probable disease resistance protein At1g63360"/>
    <property type="match status" value="1"/>
</dbReference>
<dbReference type="AlphaFoldDB" id="A0AAW1WQC0"/>
<dbReference type="Proteomes" id="UP001457282">
    <property type="component" value="Unassembled WGS sequence"/>
</dbReference>
<dbReference type="GO" id="GO:0005524">
    <property type="term" value="F:ATP binding"/>
    <property type="evidence" value="ECO:0007669"/>
    <property type="project" value="UniProtKB-KW"/>
</dbReference>
<dbReference type="Gene3D" id="1.20.5.4130">
    <property type="match status" value="1"/>
</dbReference>
<dbReference type="GO" id="GO:0006952">
    <property type="term" value="P:defense response"/>
    <property type="evidence" value="ECO:0007669"/>
    <property type="project" value="UniProtKB-KW"/>
</dbReference>
<dbReference type="InterPro" id="IPR036388">
    <property type="entry name" value="WH-like_DNA-bd_sf"/>
</dbReference>
<evidence type="ECO:0000256" key="3">
    <source>
        <dbReference type="ARBA" id="ARBA00022821"/>
    </source>
</evidence>
<feature type="domain" description="Disease resistance protein winged helix" evidence="7">
    <location>
        <begin position="441"/>
        <end position="511"/>
    </location>
</feature>
<dbReference type="GO" id="GO:0043531">
    <property type="term" value="F:ADP binding"/>
    <property type="evidence" value="ECO:0007669"/>
    <property type="project" value="InterPro"/>
</dbReference>
<keyword evidence="9" id="KW-1185">Reference proteome</keyword>
<gene>
    <name evidence="8" type="ORF">M0R45_023063</name>
</gene>
<keyword evidence="4" id="KW-0067">ATP-binding</keyword>
<proteinExistence type="predicted"/>
<evidence type="ECO:0000259" key="5">
    <source>
        <dbReference type="Pfam" id="PF00931"/>
    </source>
</evidence>
<comment type="caution">
    <text evidence="8">The sequence shown here is derived from an EMBL/GenBank/DDBJ whole genome shotgun (WGS) entry which is preliminary data.</text>
</comment>
<dbReference type="SUPFAM" id="SSF52540">
    <property type="entry name" value="P-loop containing nucleoside triphosphate hydrolases"/>
    <property type="match status" value="1"/>
</dbReference>
<evidence type="ECO:0000259" key="7">
    <source>
        <dbReference type="Pfam" id="PF23559"/>
    </source>
</evidence>
<sequence>MGEFAASIAEKAMNGLGSYTYEEVCLVWGVNDELAKLKVTFSDIKKGVLDAEEKQTGELKDVCYDVDDVLDEFAFKELQMQVLNNRGNSIEVKVRTFFSRWNPLVFNIKMGHKIKEIREKLDKVVAEKTSFSVSDKAEKALFPPEERSGEWQGVHEKRETHSFVHTYDVIGRDDDKKQIIIHLLNLKLKDPGVGENVSVISISGLGGMGKTTLAKFVYNDKRVVKYFELRMWVYVSDHFDNKRLVRHIITSATNENCDDDESFEQLQKKLQNVLTDKHFLLVLDDVWDKDPIGVTISKWLDLKNLLNVGASESKIIVTTRNESVTSIMGSVYVHSLRGLRHEDCTSLFIQRAFGRRGEERRYPQLMEIGDDIAEKCGGVPLAITTLGSMLYLEREQHAWSKVRDSDIWELEQKHDDILPALKLSYDALPPYLKPCFAFCSLFPKDYTFRSSDLVPLWMAQGFLQSSKGSQEPEEMGLDFIRQICSRSLFQIHQDSIHFIAFEMHDLVHDLAISVSQVECSSDNFRPASTSHAPC</sequence>
<dbReference type="PANTHER" id="PTHR36766">
    <property type="entry name" value="PLANT BROAD-SPECTRUM MILDEW RESISTANCE PROTEIN RPW8"/>
    <property type="match status" value="1"/>
</dbReference>
<keyword evidence="1" id="KW-0677">Repeat</keyword>
<feature type="domain" description="Disease resistance N-terminal" evidence="6">
    <location>
        <begin position="11"/>
        <end position="85"/>
    </location>
</feature>
<dbReference type="Gene3D" id="1.10.10.10">
    <property type="entry name" value="Winged helix-like DNA-binding domain superfamily/Winged helix DNA-binding domain"/>
    <property type="match status" value="1"/>
</dbReference>
<feature type="domain" description="NB-ARC" evidence="5">
    <location>
        <begin position="195"/>
        <end position="354"/>
    </location>
</feature>
<dbReference type="EMBL" id="JBEDUW010000005">
    <property type="protein sequence ID" value="KAK9925798.1"/>
    <property type="molecule type" value="Genomic_DNA"/>
</dbReference>
<evidence type="ECO:0000313" key="8">
    <source>
        <dbReference type="EMBL" id="KAK9925798.1"/>
    </source>
</evidence>
<evidence type="ECO:0000313" key="9">
    <source>
        <dbReference type="Proteomes" id="UP001457282"/>
    </source>
</evidence>
<organism evidence="8 9">
    <name type="scientific">Rubus argutus</name>
    <name type="common">Southern blackberry</name>
    <dbReference type="NCBI Taxonomy" id="59490"/>
    <lineage>
        <taxon>Eukaryota</taxon>
        <taxon>Viridiplantae</taxon>
        <taxon>Streptophyta</taxon>
        <taxon>Embryophyta</taxon>
        <taxon>Tracheophyta</taxon>
        <taxon>Spermatophyta</taxon>
        <taxon>Magnoliopsida</taxon>
        <taxon>eudicotyledons</taxon>
        <taxon>Gunneridae</taxon>
        <taxon>Pentapetalae</taxon>
        <taxon>rosids</taxon>
        <taxon>fabids</taxon>
        <taxon>Rosales</taxon>
        <taxon>Rosaceae</taxon>
        <taxon>Rosoideae</taxon>
        <taxon>Rosoideae incertae sedis</taxon>
        <taxon>Rubus</taxon>
    </lineage>
</organism>
<dbReference type="InterPro" id="IPR027417">
    <property type="entry name" value="P-loop_NTPase"/>
</dbReference>
<protein>
    <submittedName>
        <fullName evidence="8">Uncharacterized protein</fullName>
    </submittedName>
</protein>
<name>A0AAW1WQC0_RUBAR</name>
<dbReference type="Gene3D" id="3.40.50.300">
    <property type="entry name" value="P-loop containing nucleotide triphosphate hydrolases"/>
    <property type="match status" value="1"/>
</dbReference>
<evidence type="ECO:0000259" key="6">
    <source>
        <dbReference type="Pfam" id="PF18052"/>
    </source>
</evidence>
<dbReference type="PRINTS" id="PR00364">
    <property type="entry name" value="DISEASERSIST"/>
</dbReference>
<dbReference type="Pfam" id="PF00931">
    <property type="entry name" value="NB-ARC"/>
    <property type="match status" value="1"/>
</dbReference>
<evidence type="ECO:0000256" key="4">
    <source>
        <dbReference type="ARBA" id="ARBA00022840"/>
    </source>
</evidence>
<dbReference type="InterPro" id="IPR002182">
    <property type="entry name" value="NB-ARC"/>
</dbReference>
<dbReference type="Pfam" id="PF18052">
    <property type="entry name" value="Rx_N"/>
    <property type="match status" value="1"/>
</dbReference>
<dbReference type="InterPro" id="IPR042197">
    <property type="entry name" value="Apaf_helical"/>
</dbReference>
<evidence type="ECO:0000256" key="1">
    <source>
        <dbReference type="ARBA" id="ARBA00022737"/>
    </source>
</evidence>
<dbReference type="PANTHER" id="PTHR36766:SF61">
    <property type="entry name" value="NB-ARC DOMAIN DISEASE RESISTANCE PROTEIN"/>
    <property type="match status" value="1"/>
</dbReference>
<dbReference type="InterPro" id="IPR058922">
    <property type="entry name" value="WHD_DRP"/>
</dbReference>
<dbReference type="Pfam" id="PF23559">
    <property type="entry name" value="WHD_DRP"/>
    <property type="match status" value="1"/>
</dbReference>
<dbReference type="InterPro" id="IPR041118">
    <property type="entry name" value="Rx_N"/>
</dbReference>
<evidence type="ECO:0000256" key="2">
    <source>
        <dbReference type="ARBA" id="ARBA00022741"/>
    </source>
</evidence>
<reference evidence="8 9" key="1">
    <citation type="journal article" date="2023" name="G3 (Bethesda)">
        <title>A chromosome-length genome assembly and annotation of blackberry (Rubus argutus, cv. 'Hillquist').</title>
        <authorList>
            <person name="Bruna T."/>
            <person name="Aryal R."/>
            <person name="Dudchenko O."/>
            <person name="Sargent D.J."/>
            <person name="Mead D."/>
            <person name="Buti M."/>
            <person name="Cavallini A."/>
            <person name="Hytonen T."/>
            <person name="Andres J."/>
            <person name="Pham M."/>
            <person name="Weisz D."/>
            <person name="Mascagni F."/>
            <person name="Usai G."/>
            <person name="Natali L."/>
            <person name="Bassil N."/>
            <person name="Fernandez G.E."/>
            <person name="Lomsadze A."/>
            <person name="Armour M."/>
            <person name="Olukolu B."/>
            <person name="Poorten T."/>
            <person name="Britton C."/>
            <person name="Davik J."/>
            <person name="Ashrafi H."/>
            <person name="Aiden E.L."/>
            <person name="Borodovsky M."/>
            <person name="Worthington M."/>
        </authorList>
    </citation>
    <scope>NUCLEOTIDE SEQUENCE [LARGE SCALE GENOMIC DNA]</scope>
    <source>
        <strain evidence="8">PI 553951</strain>
    </source>
</reference>